<reference evidence="1 2" key="1">
    <citation type="journal article" date="2019" name="Sci. Rep.">
        <title>Orb-weaving spider Araneus ventricosus genome elucidates the spidroin gene catalogue.</title>
        <authorList>
            <person name="Kono N."/>
            <person name="Nakamura H."/>
            <person name="Ohtoshi R."/>
            <person name="Moran D.A.P."/>
            <person name="Shinohara A."/>
            <person name="Yoshida Y."/>
            <person name="Fujiwara M."/>
            <person name="Mori M."/>
            <person name="Tomita M."/>
            <person name="Arakawa K."/>
        </authorList>
    </citation>
    <scope>NUCLEOTIDE SEQUENCE [LARGE SCALE GENOMIC DNA]</scope>
</reference>
<sequence>MEQSPCCNEEADTLAKTAITEGVVVKALKPRYELKQHLQELFFKKWQNLWDNRNSGRSVHKVLETVHLKLALWMREEILFVTGQRPFIP</sequence>
<comment type="caution">
    <text evidence="1">The sequence shown here is derived from an EMBL/GenBank/DDBJ whole genome shotgun (WGS) entry which is preliminary data.</text>
</comment>
<organism evidence="1 2">
    <name type="scientific">Araneus ventricosus</name>
    <name type="common">Orbweaver spider</name>
    <name type="synonym">Epeira ventricosa</name>
    <dbReference type="NCBI Taxonomy" id="182803"/>
    <lineage>
        <taxon>Eukaryota</taxon>
        <taxon>Metazoa</taxon>
        <taxon>Ecdysozoa</taxon>
        <taxon>Arthropoda</taxon>
        <taxon>Chelicerata</taxon>
        <taxon>Arachnida</taxon>
        <taxon>Araneae</taxon>
        <taxon>Araneomorphae</taxon>
        <taxon>Entelegynae</taxon>
        <taxon>Araneoidea</taxon>
        <taxon>Araneidae</taxon>
        <taxon>Araneus</taxon>
    </lineage>
</organism>
<name>A0A4Y2HT61_ARAVE</name>
<keyword evidence="2" id="KW-1185">Reference proteome</keyword>
<dbReference type="AlphaFoldDB" id="A0A4Y2HT61"/>
<evidence type="ECO:0000313" key="1">
    <source>
        <dbReference type="EMBL" id="GBM68571.1"/>
    </source>
</evidence>
<evidence type="ECO:0000313" key="2">
    <source>
        <dbReference type="Proteomes" id="UP000499080"/>
    </source>
</evidence>
<dbReference type="EMBL" id="BGPR01104115">
    <property type="protein sequence ID" value="GBM68571.1"/>
    <property type="molecule type" value="Genomic_DNA"/>
</dbReference>
<evidence type="ECO:0008006" key="3">
    <source>
        <dbReference type="Google" id="ProtNLM"/>
    </source>
</evidence>
<dbReference type="Proteomes" id="UP000499080">
    <property type="component" value="Unassembled WGS sequence"/>
</dbReference>
<proteinExistence type="predicted"/>
<accession>A0A4Y2HT61</accession>
<protein>
    <recommendedName>
        <fullName evidence="3">RNase H type-1 domain-containing protein</fullName>
    </recommendedName>
</protein>
<gene>
    <name evidence="1" type="ORF">AVEN_229739_1</name>
</gene>